<dbReference type="AlphaFoldDB" id="A0A9P8A931"/>
<proteinExistence type="predicted"/>
<evidence type="ECO:0000313" key="2">
    <source>
        <dbReference type="EMBL" id="KAG9326134.1"/>
    </source>
</evidence>
<comment type="caution">
    <text evidence="2">The sequence shown here is derived from an EMBL/GenBank/DDBJ whole genome shotgun (WGS) entry which is preliminary data.</text>
</comment>
<gene>
    <name evidence="2" type="ORF">KVV02_005639</name>
</gene>
<dbReference type="EMBL" id="JAIFTL010000025">
    <property type="protein sequence ID" value="KAG9326134.1"/>
    <property type="molecule type" value="Genomic_DNA"/>
</dbReference>
<feature type="region of interest" description="Disordered" evidence="1">
    <location>
        <begin position="311"/>
        <end position="334"/>
    </location>
</feature>
<accession>A0A9P8A931</accession>
<organism evidence="2 3">
    <name type="scientific">Mortierella alpina</name>
    <name type="common">Oleaginous fungus</name>
    <name type="synonym">Mortierella renispora</name>
    <dbReference type="NCBI Taxonomy" id="64518"/>
    <lineage>
        <taxon>Eukaryota</taxon>
        <taxon>Fungi</taxon>
        <taxon>Fungi incertae sedis</taxon>
        <taxon>Mucoromycota</taxon>
        <taxon>Mortierellomycotina</taxon>
        <taxon>Mortierellomycetes</taxon>
        <taxon>Mortierellales</taxon>
        <taxon>Mortierellaceae</taxon>
        <taxon>Mortierella</taxon>
    </lineage>
</organism>
<feature type="region of interest" description="Disordered" evidence="1">
    <location>
        <begin position="1"/>
        <end position="33"/>
    </location>
</feature>
<reference evidence="2" key="1">
    <citation type="submission" date="2021-07" db="EMBL/GenBank/DDBJ databases">
        <title>Draft genome of Mortierella alpina, strain LL118, isolated from an aspen leaf litter sample.</title>
        <authorList>
            <person name="Yang S."/>
            <person name="Vinatzer B.A."/>
        </authorList>
    </citation>
    <scope>NUCLEOTIDE SEQUENCE</scope>
    <source>
        <strain evidence="2">LL118</strain>
    </source>
</reference>
<protein>
    <submittedName>
        <fullName evidence="2">Uncharacterized protein</fullName>
    </submittedName>
</protein>
<sequence length="458" mass="50284">MIQALGDEQTQYPAAGGLGDTTSPTPFSGTVHDHPQYLSQGGASVLQTPLNLCQDRAVFNVDSPTLLSKEMVIDSDSFLYYGLEQGLFCGGLIQPAQLLPNDACVLPQQHKLQLLAPLPLFQFDDSHLLQPLKALSASNTPALSQEAAGLPYQLQYPTMQLNSSFQSLEPHQFYKNVFAETMGLDFSNGCNPLLERLSSPDGSASTGSEQSYFDMLSEDGCTYFPGSANSQAIAAYGAESDFLIKPFDQFGLTVKPEGQPSSPIAIPARTLHGSVPHVVHESFSPSSYTSTSASHTSSLPALSSPLKQQFTGYMSDESHDSEDEDEAKPKRKKRVRKAMAIKTLAKPKGLKPVLSCEFPGCKITCSSIPSLARHFETHKWRGKYSPVRCEACQNPLSNEFSVQRHIMRSPITTLCRRMRVYSIMRSATDVETTVRFYPKRGHGKKTKIVDLGIKEKYL</sequence>
<evidence type="ECO:0000313" key="3">
    <source>
        <dbReference type="Proteomes" id="UP000717515"/>
    </source>
</evidence>
<evidence type="ECO:0000256" key="1">
    <source>
        <dbReference type="SAM" id="MobiDB-lite"/>
    </source>
</evidence>
<dbReference type="Proteomes" id="UP000717515">
    <property type="component" value="Unassembled WGS sequence"/>
</dbReference>
<name>A0A9P8A931_MORAP</name>